<evidence type="ECO:0000256" key="2">
    <source>
        <dbReference type="ARBA" id="ARBA00023157"/>
    </source>
</evidence>
<dbReference type="Proteomes" id="UP000510844">
    <property type="component" value="Chromosome"/>
</dbReference>
<dbReference type="SUPFAM" id="SSF49785">
    <property type="entry name" value="Galactose-binding domain-like"/>
    <property type="match status" value="1"/>
</dbReference>
<dbReference type="InterPro" id="IPR051170">
    <property type="entry name" value="Neural/epithelial_adhesion"/>
</dbReference>
<keyword evidence="4" id="KW-0732">Signal</keyword>
<dbReference type="PANTHER" id="PTHR12231:SF253">
    <property type="entry name" value="DPR-INTERACTING PROTEIN ETA, ISOFORM B-RELATED"/>
    <property type="match status" value="1"/>
</dbReference>
<dbReference type="InterPro" id="IPR003599">
    <property type="entry name" value="Ig_sub"/>
</dbReference>
<dbReference type="Pfam" id="PF07632">
    <property type="entry name" value="Sde182_NH-like"/>
    <property type="match status" value="1"/>
</dbReference>
<feature type="signal peptide" evidence="4">
    <location>
        <begin position="1"/>
        <end position="20"/>
    </location>
</feature>
<dbReference type="Pfam" id="PF03422">
    <property type="entry name" value="CBM_6"/>
    <property type="match status" value="1"/>
</dbReference>
<protein>
    <submittedName>
        <fullName evidence="7">DUF1593 domain-containing protein</fullName>
    </submittedName>
</protein>
<evidence type="ECO:0000256" key="3">
    <source>
        <dbReference type="ARBA" id="ARBA00023319"/>
    </source>
</evidence>
<keyword evidence="1" id="KW-0677">Repeat</keyword>
<keyword evidence="8" id="KW-1185">Reference proteome</keyword>
<dbReference type="SUPFAM" id="SSF53590">
    <property type="entry name" value="Nucleoside hydrolase"/>
    <property type="match status" value="1"/>
</dbReference>
<dbReference type="InterPro" id="IPR011483">
    <property type="entry name" value="Sde182_NH-like"/>
</dbReference>
<evidence type="ECO:0000259" key="6">
    <source>
        <dbReference type="PROSITE" id="PS51175"/>
    </source>
</evidence>
<keyword evidence="3" id="KW-0393">Immunoglobulin domain</keyword>
<dbReference type="Pfam" id="PF21027">
    <property type="entry name" value="Sde0182_C"/>
    <property type="match status" value="1"/>
</dbReference>
<evidence type="ECO:0000313" key="7">
    <source>
        <dbReference type="EMBL" id="QLQ36735.1"/>
    </source>
</evidence>
<dbReference type="Gene3D" id="2.60.120.260">
    <property type="entry name" value="Galactose-binding domain-like"/>
    <property type="match status" value="1"/>
</dbReference>
<dbReference type="InterPro" id="IPR005084">
    <property type="entry name" value="CBM6"/>
</dbReference>
<dbReference type="InterPro" id="IPR048527">
    <property type="entry name" value="Sde182_C"/>
</dbReference>
<evidence type="ECO:0000313" key="8">
    <source>
        <dbReference type="Proteomes" id="UP000510844"/>
    </source>
</evidence>
<keyword evidence="2" id="KW-1015">Disulfide bond</keyword>
<dbReference type="GO" id="GO:0005975">
    <property type="term" value="P:carbohydrate metabolic process"/>
    <property type="evidence" value="ECO:0007669"/>
    <property type="project" value="UniProtKB-ARBA"/>
</dbReference>
<name>A0A7L6B4K9_9ACTN</name>
<reference evidence="7 8" key="2">
    <citation type="journal article" date="2021" name="Mar. Drugs">
        <title>A New Micromonospora Strain with Antibiotic Activity Isolated from the Microbiome of a Mid-Atlantic Deep-Sea Sponge.</title>
        <authorList>
            <person name="Back C.R."/>
            <person name="Stennett H.L."/>
            <person name="Williams S.E."/>
            <person name="Wang L."/>
            <person name="Ojeda Gomez J."/>
            <person name="Abdulle O.M."/>
            <person name="Duffy T."/>
            <person name="Neal C."/>
            <person name="Mantell J."/>
            <person name="Jepson M.A."/>
            <person name="Hendry K.R."/>
            <person name="Powell D."/>
            <person name="Stach J.E.M."/>
            <person name="Essex-Lopresti A.E."/>
            <person name="Willis C.L."/>
            <person name="Curnow P."/>
            <person name="Race P.R."/>
        </authorList>
    </citation>
    <scope>NUCLEOTIDE SEQUENCE [LARGE SCALE GENOMIC DNA]</scope>
    <source>
        <strain evidence="7 8">28ISP2-46</strain>
    </source>
</reference>
<dbReference type="Gene3D" id="3.90.245.10">
    <property type="entry name" value="Ribonucleoside hydrolase-like"/>
    <property type="match status" value="1"/>
</dbReference>
<dbReference type="RefSeq" id="WP_181569250.1">
    <property type="nucleotide sequence ID" value="NZ_CP059322.2"/>
</dbReference>
<dbReference type="SUPFAM" id="SSF48726">
    <property type="entry name" value="Immunoglobulin"/>
    <property type="match status" value="1"/>
</dbReference>
<reference evidence="8" key="1">
    <citation type="submission" date="2020-07" db="EMBL/GenBank/DDBJ databases">
        <title>A new Micromonospora strain with potent antibiotic activity isolated from the microbiome of a mid-Atlantic deep-sea sponge.</title>
        <authorList>
            <person name="Back C.R."/>
            <person name="Stennett H.L."/>
            <person name="Williams S.E."/>
            <person name="Wang L."/>
            <person name="Ojeda Gomez J."/>
            <person name="Abdulle O.M."/>
            <person name="Duffy T."/>
            <person name="Hendry K.R."/>
            <person name="Powell D."/>
            <person name="Stach J.E."/>
            <person name="Essex-Lopresti A.E."/>
            <person name="Willis C.L."/>
            <person name="Curnow P."/>
            <person name="Race P.R."/>
        </authorList>
    </citation>
    <scope>NUCLEOTIDE SEQUENCE [LARGE SCALE GENOMIC DNA]</scope>
    <source>
        <strain evidence="8">28ISP2-46</strain>
    </source>
</reference>
<dbReference type="PROSITE" id="PS51175">
    <property type="entry name" value="CBM6"/>
    <property type="match status" value="1"/>
</dbReference>
<dbReference type="GO" id="GO:0030246">
    <property type="term" value="F:carbohydrate binding"/>
    <property type="evidence" value="ECO:0007669"/>
    <property type="project" value="InterPro"/>
</dbReference>
<dbReference type="InterPro" id="IPR008979">
    <property type="entry name" value="Galactose-bd-like_sf"/>
</dbReference>
<dbReference type="AlphaFoldDB" id="A0A7L6B4K9"/>
<dbReference type="PROSITE" id="PS50835">
    <property type="entry name" value="IG_LIKE"/>
    <property type="match status" value="1"/>
</dbReference>
<dbReference type="InterPro" id="IPR036179">
    <property type="entry name" value="Ig-like_dom_sf"/>
</dbReference>
<gene>
    <name evidence="7" type="ORF">H1D33_26340</name>
</gene>
<dbReference type="EMBL" id="CP059322">
    <property type="protein sequence ID" value="QLQ36735.1"/>
    <property type="molecule type" value="Genomic_DNA"/>
</dbReference>
<dbReference type="SMART" id="SM00409">
    <property type="entry name" value="IG"/>
    <property type="match status" value="1"/>
</dbReference>
<proteinExistence type="predicted"/>
<evidence type="ECO:0000259" key="5">
    <source>
        <dbReference type="PROSITE" id="PS50835"/>
    </source>
</evidence>
<feature type="domain" description="CBM6" evidence="6">
    <location>
        <begin position="36"/>
        <end position="158"/>
    </location>
</feature>
<accession>A0A7L6B4K9</accession>
<sequence>MTAWAATALAAALVVTGGHAATAAGRQGAVANAVSTTYEAEAGTVGGGTTIDSNNAGYTGGGFANFPTGGGSLQFGSVAGGSGGSAGLTIRFANGSGKTRTGRLVVNGAGQDITFPTTSNWTTWQSTSLTVPLNSGGNTIRFETNGQDLANIDHIVVAANDGASAPVITAQPVGQTVAPGATITFTVAATGASPLSYRWRRNGVDIAGATASSYTLTNVQSAHAGDYTVVVTNSLGSVTSDPASLTVNDAPPPSTTRPRMIAMTDGEVDDRSSMVRFLTYASDYDVAGIIQTNSRYQKSGHSGDRWIEAQLDRYQQVLPNLRLHKAGYPDTATLRGVVRIGNENSGDLTRAPADMATRDTPGSQLIIDRLLDNDPRPVHVSAWGGANTLAYALYKLKTQYPAAQYDRAVSRLWIYCIWYQDGGGQWIEDNIPGARIYEAYKWDNVWDYQSLTGPSPDYVKAYMTQGWLDTNVKRNHGPLGAVVPQTYVSEGDTPSFLPMIDNGLTQYADYTLGGWGGRPVFDTGNHMTDGVDDGNANKPFWRWIPAAENDYAARMDWQVATRFGDANHQPVARVAGGLTRTVSPGQTVTLDASPTTDPDGNALTYKWWQYADADSVSARPTISNDTARTGATFVVPNEPGKRIHVILEVVDNGSPSLTHYQRVVFTIA</sequence>
<dbReference type="PANTHER" id="PTHR12231">
    <property type="entry name" value="CTX-RELATED TYPE I TRANSMEMBRANE PROTEIN"/>
    <property type="match status" value="1"/>
</dbReference>
<feature type="domain" description="Ig-like" evidence="5">
    <location>
        <begin position="166"/>
        <end position="246"/>
    </location>
</feature>
<dbReference type="InterPro" id="IPR007110">
    <property type="entry name" value="Ig-like_dom"/>
</dbReference>
<dbReference type="Pfam" id="PF13927">
    <property type="entry name" value="Ig_3"/>
    <property type="match status" value="1"/>
</dbReference>
<organism evidence="7 8">
    <name type="scientific">Micromonospora robiginosa</name>
    <dbReference type="NCBI Taxonomy" id="2749844"/>
    <lineage>
        <taxon>Bacteria</taxon>
        <taxon>Bacillati</taxon>
        <taxon>Actinomycetota</taxon>
        <taxon>Actinomycetes</taxon>
        <taxon>Micromonosporales</taxon>
        <taxon>Micromonosporaceae</taxon>
        <taxon>Micromonospora</taxon>
    </lineage>
</organism>
<dbReference type="GO" id="GO:0016799">
    <property type="term" value="F:hydrolase activity, hydrolyzing N-glycosyl compounds"/>
    <property type="evidence" value="ECO:0007669"/>
    <property type="project" value="InterPro"/>
</dbReference>
<dbReference type="InterPro" id="IPR013783">
    <property type="entry name" value="Ig-like_fold"/>
</dbReference>
<dbReference type="InterPro" id="IPR036452">
    <property type="entry name" value="Ribo_hydro-like"/>
</dbReference>
<dbReference type="KEGG" id="mfeu:H1D33_26340"/>
<evidence type="ECO:0000256" key="1">
    <source>
        <dbReference type="ARBA" id="ARBA00022737"/>
    </source>
</evidence>
<evidence type="ECO:0000256" key="4">
    <source>
        <dbReference type="SAM" id="SignalP"/>
    </source>
</evidence>
<feature type="chain" id="PRO_5029566276" evidence="4">
    <location>
        <begin position="21"/>
        <end position="668"/>
    </location>
</feature>
<dbReference type="Gene3D" id="2.60.40.10">
    <property type="entry name" value="Immunoglobulins"/>
    <property type="match status" value="2"/>
</dbReference>